<dbReference type="NCBIfam" id="TIGR01946">
    <property type="entry name" value="rnfD"/>
    <property type="match status" value="1"/>
</dbReference>
<evidence type="ECO:0000313" key="11">
    <source>
        <dbReference type="EMBL" id="MBO8468682.1"/>
    </source>
</evidence>
<keyword evidence="6 10" id="KW-1278">Translocase</keyword>
<feature type="transmembrane region" description="Helical" evidence="10">
    <location>
        <begin position="20"/>
        <end position="36"/>
    </location>
</feature>
<dbReference type="InterPro" id="IPR011303">
    <property type="entry name" value="RnfD_bac"/>
</dbReference>
<keyword evidence="5 10" id="KW-0812">Transmembrane</keyword>
<dbReference type="EMBL" id="JADIMF010000044">
    <property type="protein sequence ID" value="MBO8468682.1"/>
    <property type="molecule type" value="Genomic_DNA"/>
</dbReference>
<evidence type="ECO:0000256" key="2">
    <source>
        <dbReference type="ARBA" id="ARBA00022553"/>
    </source>
</evidence>
<protein>
    <recommendedName>
        <fullName evidence="10">Ion-translocating oxidoreductase complex subunit D</fullName>
        <ecNumber evidence="10">7.-.-.-</ecNumber>
    </recommendedName>
    <alternativeName>
        <fullName evidence="10">Rnf electron transport complex subunit D</fullName>
    </alternativeName>
</protein>
<evidence type="ECO:0000313" key="12">
    <source>
        <dbReference type="Proteomes" id="UP000810292"/>
    </source>
</evidence>
<evidence type="ECO:0000256" key="5">
    <source>
        <dbReference type="ARBA" id="ARBA00022692"/>
    </source>
</evidence>
<keyword evidence="8 10" id="KW-1133">Transmembrane helix</keyword>
<dbReference type="Pfam" id="PF03116">
    <property type="entry name" value="NQR2_RnfD_RnfE"/>
    <property type="match status" value="1"/>
</dbReference>
<comment type="subcellular location">
    <subcellularLocation>
        <location evidence="10">Cell membrane</location>
        <topology evidence="10">Multi-pass membrane protein</topology>
    </subcellularLocation>
</comment>
<keyword evidence="1 10" id="KW-0813">Transport</keyword>
<comment type="cofactor">
    <cofactor evidence="10">
        <name>FMN</name>
        <dbReference type="ChEBI" id="CHEBI:58210"/>
    </cofactor>
</comment>
<evidence type="ECO:0000256" key="10">
    <source>
        <dbReference type="HAMAP-Rule" id="MF_00462"/>
    </source>
</evidence>
<proteinExistence type="inferred from homology"/>
<evidence type="ECO:0000256" key="6">
    <source>
        <dbReference type="ARBA" id="ARBA00022967"/>
    </source>
</evidence>
<comment type="caution">
    <text evidence="10">Lacks conserved residue(s) required for the propagation of feature annotation.</text>
</comment>
<comment type="subunit">
    <text evidence="10">The complex is composed of six subunits: RnfA, RnfB, RnfC, RnfD, RnfE and RnfG.</text>
</comment>
<keyword evidence="3 10" id="KW-0285">Flavoprotein</keyword>
<evidence type="ECO:0000256" key="3">
    <source>
        <dbReference type="ARBA" id="ARBA00022630"/>
    </source>
</evidence>
<dbReference type="GO" id="GO:0005886">
    <property type="term" value="C:plasma membrane"/>
    <property type="evidence" value="ECO:0007669"/>
    <property type="project" value="UniProtKB-SubCell"/>
</dbReference>
<dbReference type="AlphaFoldDB" id="A0A9D9I9V4"/>
<feature type="modified residue" description="FMN phosphoryl threonine" evidence="10">
    <location>
        <position position="153"/>
    </location>
</feature>
<dbReference type="GO" id="GO:0022900">
    <property type="term" value="P:electron transport chain"/>
    <property type="evidence" value="ECO:0007669"/>
    <property type="project" value="UniProtKB-UniRule"/>
</dbReference>
<dbReference type="HAMAP" id="MF_00462">
    <property type="entry name" value="RsxD_RnfD"/>
    <property type="match status" value="1"/>
</dbReference>
<dbReference type="PANTHER" id="PTHR30578">
    <property type="entry name" value="ELECTRON TRANSPORT COMPLEX PROTEIN RNFD"/>
    <property type="match status" value="1"/>
</dbReference>
<dbReference type="InterPro" id="IPR004338">
    <property type="entry name" value="NqrB/RnfD"/>
</dbReference>
<accession>A0A9D9I9V4</accession>
<comment type="caution">
    <text evidence="11">The sequence shown here is derived from an EMBL/GenBank/DDBJ whole genome shotgun (WGS) entry which is preliminary data.</text>
</comment>
<dbReference type="EC" id="7.-.-.-" evidence="10"/>
<dbReference type="PANTHER" id="PTHR30578:SF0">
    <property type="entry name" value="ION-TRANSLOCATING OXIDOREDUCTASE COMPLEX SUBUNIT D"/>
    <property type="match status" value="1"/>
</dbReference>
<reference evidence="11" key="2">
    <citation type="journal article" date="2021" name="PeerJ">
        <title>Extensive microbial diversity within the chicken gut microbiome revealed by metagenomics and culture.</title>
        <authorList>
            <person name="Gilroy R."/>
            <person name="Ravi A."/>
            <person name="Getino M."/>
            <person name="Pursley I."/>
            <person name="Horton D.L."/>
            <person name="Alikhan N.F."/>
            <person name="Baker D."/>
            <person name="Gharbi K."/>
            <person name="Hall N."/>
            <person name="Watson M."/>
            <person name="Adriaenssens E.M."/>
            <person name="Foster-Nyarko E."/>
            <person name="Jarju S."/>
            <person name="Secka A."/>
            <person name="Antonio M."/>
            <person name="Oren A."/>
            <person name="Chaudhuri R.R."/>
            <person name="La Ragione R."/>
            <person name="Hildebrand F."/>
            <person name="Pallen M.J."/>
        </authorList>
    </citation>
    <scope>NUCLEOTIDE SEQUENCE</scope>
    <source>
        <strain evidence="11">14700</strain>
    </source>
</reference>
<evidence type="ECO:0000256" key="7">
    <source>
        <dbReference type="ARBA" id="ARBA00022982"/>
    </source>
</evidence>
<feature type="transmembrane region" description="Helical" evidence="10">
    <location>
        <begin position="202"/>
        <end position="225"/>
    </location>
</feature>
<evidence type="ECO:0000256" key="4">
    <source>
        <dbReference type="ARBA" id="ARBA00022643"/>
    </source>
</evidence>
<reference evidence="11" key="1">
    <citation type="submission" date="2020-10" db="EMBL/GenBank/DDBJ databases">
        <authorList>
            <person name="Gilroy R."/>
        </authorList>
    </citation>
    <scope>NUCLEOTIDE SEQUENCE</scope>
    <source>
        <strain evidence="11">14700</strain>
    </source>
</reference>
<evidence type="ECO:0000256" key="1">
    <source>
        <dbReference type="ARBA" id="ARBA00022448"/>
    </source>
</evidence>
<feature type="transmembrane region" description="Helical" evidence="10">
    <location>
        <begin position="42"/>
        <end position="60"/>
    </location>
</feature>
<keyword evidence="2 10" id="KW-0597">Phosphoprotein</keyword>
<feature type="transmembrane region" description="Helical" evidence="10">
    <location>
        <begin position="264"/>
        <end position="282"/>
    </location>
</feature>
<name>A0A9D9I9V4_9SPIO</name>
<keyword evidence="10" id="KW-1003">Cell membrane</keyword>
<dbReference type="Proteomes" id="UP000810292">
    <property type="component" value="Unassembled WGS sequence"/>
</dbReference>
<comment type="similarity">
    <text evidence="10">Belongs to the NqrB/RnfD family.</text>
</comment>
<keyword evidence="7 10" id="KW-0249">Electron transport</keyword>
<feature type="transmembrane region" description="Helical" evidence="10">
    <location>
        <begin position="237"/>
        <end position="258"/>
    </location>
</feature>
<keyword evidence="9 10" id="KW-0472">Membrane</keyword>
<evidence type="ECO:0000256" key="8">
    <source>
        <dbReference type="ARBA" id="ARBA00022989"/>
    </source>
</evidence>
<keyword evidence="4 10" id="KW-0288">FMN</keyword>
<organism evidence="11 12">
    <name type="scientific">Candidatus Ornithospirochaeta stercoravium</name>
    <dbReference type="NCBI Taxonomy" id="2840897"/>
    <lineage>
        <taxon>Bacteria</taxon>
        <taxon>Pseudomonadati</taxon>
        <taxon>Spirochaetota</taxon>
        <taxon>Spirochaetia</taxon>
        <taxon>Spirochaetales</taxon>
        <taxon>Spirochaetaceae</taxon>
        <taxon>Spirochaetaceae incertae sedis</taxon>
        <taxon>Candidatus Ornithospirochaeta</taxon>
    </lineage>
</organism>
<comment type="function">
    <text evidence="10">Part of a membrane-bound complex that couples electron transfer with translocation of ions across the membrane.</text>
</comment>
<evidence type="ECO:0000256" key="9">
    <source>
        <dbReference type="ARBA" id="ARBA00023136"/>
    </source>
</evidence>
<sequence>MRVVRTSPHIHGPLRTDKAMLFVIIALCPAALWGVWAFGLRALLVIAVSIAASVLTEYLLGLVSKEFTLRDYSAVVTGLLIGMNMPPSIPLYIPVIASAFAMAVVKWTFGGLGCNWMNPALAGRVFVFFSFTSQMSTFTPVRWMQLDAVSSATPLSALKTAAASGAVGTSSELLSAAGLPVSDIAASLASSTGLSPYAIDAFLGNVGGCIGEVSALLLLVGGIFLIATKIITWRIPVVYLGSFAVLSWIFGGIPYGRGMFGGEIFLPLFTGGLMLGAFFMATDWVTTPTTPKGEIIFALGCGFFTFLIRYFGSLPEGVSLAIILMNIVTPTIERFVKTKRFGAVKEKKAKEAKA</sequence>
<dbReference type="GO" id="GO:0055085">
    <property type="term" value="P:transmembrane transport"/>
    <property type="evidence" value="ECO:0007669"/>
    <property type="project" value="InterPro"/>
</dbReference>
<gene>
    <name evidence="10" type="primary">rnfD</name>
    <name evidence="11" type="ORF">IAA72_02725</name>
</gene>